<sequence length="303" mass="31777">MAAHNLDINALRTFETGVALGTFAKASDRVGRSPAAVSAQLKKLEQQAGVDLFRKSGRGLALTEAGETLLSYARQILAANDAALTAIHGMQAHGKVCLGLQEDLGEWVLTDVLGRFARAHKGMRIETRVCRNAELMDRIARDELDLAVVWGNGGGAPWRETLARLPMVWIGGLDAAPQGRGATAGAGSADDASPFQLVTFEGTCLFKTAAQQALNQANITWDISFTSSSLNGLLAAVAAGLGVTIRTPIGLPPRVAALAPSAGGLPSLPDVDLTMISSRAEHSPAVAFLADALRTAIHHRLPH</sequence>
<evidence type="ECO:0000256" key="1">
    <source>
        <dbReference type="ARBA" id="ARBA00023015"/>
    </source>
</evidence>
<evidence type="ECO:0000313" key="6">
    <source>
        <dbReference type="Proteomes" id="UP001595848"/>
    </source>
</evidence>
<evidence type="ECO:0000313" key="5">
    <source>
        <dbReference type="EMBL" id="MFC4201102.1"/>
    </source>
</evidence>
<accession>A0ABV8P059</accession>
<evidence type="ECO:0000256" key="2">
    <source>
        <dbReference type="ARBA" id="ARBA00023125"/>
    </source>
</evidence>
<dbReference type="Proteomes" id="UP001595848">
    <property type="component" value="Unassembled WGS sequence"/>
</dbReference>
<evidence type="ECO:0000259" key="4">
    <source>
        <dbReference type="PROSITE" id="PS50931"/>
    </source>
</evidence>
<evidence type="ECO:0000256" key="3">
    <source>
        <dbReference type="ARBA" id="ARBA00023163"/>
    </source>
</evidence>
<dbReference type="PANTHER" id="PTHR30579:SF7">
    <property type="entry name" value="HTH-TYPE TRANSCRIPTIONAL REGULATOR LRHA-RELATED"/>
    <property type="match status" value="1"/>
</dbReference>
<gene>
    <name evidence="5" type="ORF">ACFOY1_09060</name>
</gene>
<dbReference type="Pfam" id="PF03466">
    <property type="entry name" value="LysR_substrate"/>
    <property type="match status" value="1"/>
</dbReference>
<dbReference type="Pfam" id="PF00126">
    <property type="entry name" value="HTH_1"/>
    <property type="match status" value="1"/>
</dbReference>
<proteinExistence type="predicted"/>
<dbReference type="InterPro" id="IPR050176">
    <property type="entry name" value="LTTR"/>
</dbReference>
<dbReference type="RefSeq" id="WP_217963559.1">
    <property type="nucleotide sequence ID" value="NZ_JAHTBN010000002.1"/>
</dbReference>
<comment type="caution">
    <text evidence="5">The sequence shown here is derived from an EMBL/GenBank/DDBJ whole genome shotgun (WGS) entry which is preliminary data.</text>
</comment>
<reference evidence="6" key="1">
    <citation type="journal article" date="2019" name="Int. J. Syst. Evol. Microbiol.">
        <title>The Global Catalogue of Microorganisms (GCM) 10K type strain sequencing project: providing services to taxonomists for standard genome sequencing and annotation.</title>
        <authorList>
            <consortium name="The Broad Institute Genomics Platform"/>
            <consortium name="The Broad Institute Genome Sequencing Center for Infectious Disease"/>
            <person name="Wu L."/>
            <person name="Ma J."/>
        </authorList>
    </citation>
    <scope>NUCLEOTIDE SEQUENCE [LARGE SCALE GENOMIC DNA]</scope>
    <source>
        <strain evidence="6">LMG 24813</strain>
    </source>
</reference>
<keyword evidence="1" id="KW-0805">Transcription regulation</keyword>
<protein>
    <submittedName>
        <fullName evidence="5">LysR substrate-binding domain-containing protein</fullName>
    </submittedName>
</protein>
<keyword evidence="6" id="KW-1185">Reference proteome</keyword>
<dbReference type="PANTHER" id="PTHR30579">
    <property type="entry name" value="TRANSCRIPTIONAL REGULATOR"/>
    <property type="match status" value="1"/>
</dbReference>
<feature type="domain" description="HTH lysR-type" evidence="4">
    <location>
        <begin position="6"/>
        <end position="63"/>
    </location>
</feature>
<name>A0ABV8P059_9BURK</name>
<dbReference type="InterPro" id="IPR000847">
    <property type="entry name" value="LysR_HTH_N"/>
</dbReference>
<dbReference type="InterPro" id="IPR005119">
    <property type="entry name" value="LysR_subst-bd"/>
</dbReference>
<dbReference type="EMBL" id="JBHSBV010000003">
    <property type="protein sequence ID" value="MFC4201102.1"/>
    <property type="molecule type" value="Genomic_DNA"/>
</dbReference>
<keyword evidence="2" id="KW-0238">DNA-binding</keyword>
<organism evidence="5 6">
    <name type="scientific">Candidimonas humi</name>
    <dbReference type="NCBI Taxonomy" id="683355"/>
    <lineage>
        <taxon>Bacteria</taxon>
        <taxon>Pseudomonadati</taxon>
        <taxon>Pseudomonadota</taxon>
        <taxon>Betaproteobacteria</taxon>
        <taxon>Burkholderiales</taxon>
        <taxon>Alcaligenaceae</taxon>
        <taxon>Candidimonas</taxon>
    </lineage>
</organism>
<dbReference type="PROSITE" id="PS50931">
    <property type="entry name" value="HTH_LYSR"/>
    <property type="match status" value="1"/>
</dbReference>
<keyword evidence="3" id="KW-0804">Transcription</keyword>